<keyword evidence="1" id="KW-0472">Membrane</keyword>
<sequence>MLIKLLIVAVMLIVLFSLFRSLYFLATEKDSKKTVNNLSWRIGLSILLFILLIVGMFTGVIEPHGLPTVNKPE</sequence>
<dbReference type="InterPro" id="IPR021313">
    <property type="entry name" value="DUF2909"/>
</dbReference>
<reference evidence="2 3" key="1">
    <citation type="submission" date="2019-06" db="EMBL/GenBank/DDBJ databases">
        <title>Draft genome of Aliikangiella marina GYP-15.</title>
        <authorList>
            <person name="Wang G."/>
        </authorList>
    </citation>
    <scope>NUCLEOTIDE SEQUENCE [LARGE SCALE GENOMIC DNA]</scope>
    <source>
        <strain evidence="2 3">GYP-15</strain>
    </source>
</reference>
<dbReference type="OrthoDB" id="6198161at2"/>
<comment type="caution">
    <text evidence="2">The sequence shown here is derived from an EMBL/GenBank/DDBJ whole genome shotgun (WGS) entry which is preliminary data.</text>
</comment>
<accession>A0A545T977</accession>
<dbReference type="Proteomes" id="UP000317839">
    <property type="component" value="Unassembled WGS sequence"/>
</dbReference>
<evidence type="ECO:0000256" key="1">
    <source>
        <dbReference type="SAM" id="Phobius"/>
    </source>
</evidence>
<feature type="transmembrane region" description="Helical" evidence="1">
    <location>
        <begin position="6"/>
        <end position="26"/>
    </location>
</feature>
<evidence type="ECO:0000313" key="3">
    <source>
        <dbReference type="Proteomes" id="UP000317839"/>
    </source>
</evidence>
<proteinExistence type="predicted"/>
<gene>
    <name evidence="2" type="ORF">FLL45_12885</name>
</gene>
<dbReference type="Pfam" id="PF11137">
    <property type="entry name" value="DUF2909"/>
    <property type="match status" value="1"/>
</dbReference>
<organism evidence="2 3">
    <name type="scientific">Aliikangiella marina</name>
    <dbReference type="NCBI Taxonomy" id="1712262"/>
    <lineage>
        <taxon>Bacteria</taxon>
        <taxon>Pseudomonadati</taxon>
        <taxon>Pseudomonadota</taxon>
        <taxon>Gammaproteobacteria</taxon>
        <taxon>Oceanospirillales</taxon>
        <taxon>Pleioneaceae</taxon>
        <taxon>Aliikangiella</taxon>
    </lineage>
</organism>
<keyword evidence="3" id="KW-1185">Reference proteome</keyword>
<dbReference type="NCBIfam" id="NF033233">
    <property type="entry name" value="twin_helix"/>
    <property type="match status" value="1"/>
</dbReference>
<feature type="transmembrane region" description="Helical" evidence="1">
    <location>
        <begin position="38"/>
        <end position="61"/>
    </location>
</feature>
<protein>
    <submittedName>
        <fullName evidence="2">Twin transmembrane helix small protein</fullName>
    </submittedName>
</protein>
<dbReference type="RefSeq" id="WP_142942467.1">
    <property type="nucleotide sequence ID" value="NZ_VIKR01000003.1"/>
</dbReference>
<name>A0A545T977_9GAMM</name>
<evidence type="ECO:0000313" key="2">
    <source>
        <dbReference type="EMBL" id="TQV73759.1"/>
    </source>
</evidence>
<dbReference type="EMBL" id="VIKR01000003">
    <property type="protein sequence ID" value="TQV73759.1"/>
    <property type="molecule type" value="Genomic_DNA"/>
</dbReference>
<dbReference type="AlphaFoldDB" id="A0A545T977"/>
<keyword evidence="1 2" id="KW-0812">Transmembrane</keyword>
<keyword evidence="1" id="KW-1133">Transmembrane helix</keyword>